<evidence type="ECO:0000256" key="7">
    <source>
        <dbReference type="ARBA" id="ARBA00023237"/>
    </source>
</evidence>
<evidence type="ECO:0000313" key="9">
    <source>
        <dbReference type="EMBL" id="MFC0513010.1"/>
    </source>
</evidence>
<keyword evidence="3" id="KW-0813">Transport</keyword>
<keyword evidence="4" id="KW-1134">Transmembrane beta strand</keyword>
<feature type="signal peptide" evidence="8">
    <location>
        <begin position="1"/>
        <end position="20"/>
    </location>
</feature>
<dbReference type="Gene3D" id="1.20.1600.10">
    <property type="entry name" value="Outer membrane efflux proteins (OEP)"/>
    <property type="match status" value="1"/>
</dbReference>
<dbReference type="InterPro" id="IPR003423">
    <property type="entry name" value="OMP_efflux"/>
</dbReference>
<dbReference type="RefSeq" id="WP_377020883.1">
    <property type="nucleotide sequence ID" value="NZ_JBHLTS010000004.1"/>
</dbReference>
<comment type="caution">
    <text evidence="9">The sequence shown here is derived from an EMBL/GenBank/DDBJ whole genome shotgun (WGS) entry which is preliminary data.</text>
</comment>
<sequence>MTKTAFSILLFLMVNTFAFAQTKSFSLNDIIQIAEGKSTRAQIVASVQKNKYFAFHSFKVGLRPQLLLNGNLADFSRDYFPVRQADGTILFQSRSQNYSSVGLSLSQPVEFTGGTVSLNTNLVRFDDFDRNDRLYNGTLLSLNFNQPIFSVNELRWNRRIEPLKYTEAVQQYSSDMIGISVQTVKYYFDVLSAQEDFILAKRNLETESNILRIETKRIDLGTTTKEKILQIRLQLLKSRQDLSTAELRIKSTLFNLKSYIGIKDSMNFNLELPNEIPRLKLNVEEALEFAKKNRPEYISYKRRRLEAERDLNKAKKDRFKISMNVGLGLNNTSTGLTNLYSGPKSQQSLSIGLSVPILDWSRQGNQVSMATANLNTVEYTIEQEEADLKNEIINIVYSLNALSNDIKIASEADLIGQERFRLVTEQFRFGKVSVNDFNIAVSEKDSFKRAYISSLRNFWESYYQLALLTLHKFN</sequence>
<evidence type="ECO:0000256" key="5">
    <source>
        <dbReference type="ARBA" id="ARBA00022692"/>
    </source>
</evidence>
<dbReference type="Pfam" id="PF02321">
    <property type="entry name" value="OEP"/>
    <property type="match status" value="2"/>
</dbReference>
<keyword evidence="5" id="KW-0812">Transmembrane</keyword>
<gene>
    <name evidence="9" type="ORF">ACFFGT_02325</name>
</gene>
<evidence type="ECO:0000256" key="8">
    <source>
        <dbReference type="SAM" id="SignalP"/>
    </source>
</evidence>
<dbReference type="EMBL" id="JBHLTS010000004">
    <property type="protein sequence ID" value="MFC0513010.1"/>
    <property type="molecule type" value="Genomic_DNA"/>
</dbReference>
<keyword evidence="8" id="KW-0732">Signal</keyword>
<accession>A0ABV6L020</accession>
<comment type="subcellular location">
    <subcellularLocation>
        <location evidence="1">Cell outer membrane</location>
    </subcellularLocation>
</comment>
<dbReference type="PANTHER" id="PTHR30026:SF20">
    <property type="entry name" value="OUTER MEMBRANE PROTEIN TOLC"/>
    <property type="match status" value="1"/>
</dbReference>
<evidence type="ECO:0000313" key="10">
    <source>
        <dbReference type="Proteomes" id="UP001589828"/>
    </source>
</evidence>
<proteinExistence type="inferred from homology"/>
<evidence type="ECO:0000256" key="2">
    <source>
        <dbReference type="ARBA" id="ARBA00007613"/>
    </source>
</evidence>
<reference evidence="9 10" key="1">
    <citation type="submission" date="2024-09" db="EMBL/GenBank/DDBJ databases">
        <authorList>
            <person name="Sun Q."/>
            <person name="Mori K."/>
        </authorList>
    </citation>
    <scope>NUCLEOTIDE SEQUENCE [LARGE SCALE GENOMIC DNA]</scope>
    <source>
        <strain evidence="9 10">NCAIM B.02415</strain>
    </source>
</reference>
<evidence type="ECO:0000256" key="4">
    <source>
        <dbReference type="ARBA" id="ARBA00022452"/>
    </source>
</evidence>
<dbReference type="PANTHER" id="PTHR30026">
    <property type="entry name" value="OUTER MEMBRANE PROTEIN TOLC"/>
    <property type="match status" value="1"/>
</dbReference>
<keyword evidence="6" id="KW-0472">Membrane</keyword>
<comment type="similarity">
    <text evidence="2">Belongs to the outer membrane factor (OMF) (TC 1.B.17) family.</text>
</comment>
<dbReference type="Proteomes" id="UP001589828">
    <property type="component" value="Unassembled WGS sequence"/>
</dbReference>
<name>A0ABV6L020_9SPHI</name>
<feature type="chain" id="PRO_5046712305" evidence="8">
    <location>
        <begin position="21"/>
        <end position="474"/>
    </location>
</feature>
<evidence type="ECO:0000256" key="6">
    <source>
        <dbReference type="ARBA" id="ARBA00023136"/>
    </source>
</evidence>
<keyword evidence="7" id="KW-0998">Cell outer membrane</keyword>
<dbReference type="SUPFAM" id="SSF56954">
    <property type="entry name" value="Outer membrane efflux proteins (OEP)"/>
    <property type="match status" value="2"/>
</dbReference>
<dbReference type="InterPro" id="IPR051906">
    <property type="entry name" value="TolC-like"/>
</dbReference>
<protein>
    <submittedName>
        <fullName evidence="9">TolC family protein</fullName>
    </submittedName>
</protein>
<evidence type="ECO:0000256" key="1">
    <source>
        <dbReference type="ARBA" id="ARBA00004442"/>
    </source>
</evidence>
<keyword evidence="10" id="KW-1185">Reference proteome</keyword>
<evidence type="ECO:0000256" key="3">
    <source>
        <dbReference type="ARBA" id="ARBA00022448"/>
    </source>
</evidence>
<organism evidence="9 10">
    <name type="scientific">Mucilaginibacter angelicae</name>
    <dbReference type="NCBI Taxonomy" id="869718"/>
    <lineage>
        <taxon>Bacteria</taxon>
        <taxon>Pseudomonadati</taxon>
        <taxon>Bacteroidota</taxon>
        <taxon>Sphingobacteriia</taxon>
        <taxon>Sphingobacteriales</taxon>
        <taxon>Sphingobacteriaceae</taxon>
        <taxon>Mucilaginibacter</taxon>
    </lineage>
</organism>